<sequence length="169" mass="19478">MLHACCWAAPEGRTGSDATHLRILMSSRDRKALDIVFSALEKKANEKSREAAAAREAEERARLRVELTQASLDEANRLLESEKLRTTALEEQLQRERLEYEDQKAYLRSDYEELRGRVLHRLRQEVTLLDEGLHALRKQPPKVHVMEDHAERAIDGLKKEIARIKGEAE</sequence>
<keyword evidence="1" id="KW-0175">Coiled coil</keyword>
<dbReference type="AlphaFoldDB" id="A0A080LZN2"/>
<reference evidence="2 3" key="1">
    <citation type="submission" date="2014-02" db="EMBL/GenBank/DDBJ databases">
        <title>Expanding our view of genomic diversity in Candidatus Accumulibacter clades.</title>
        <authorList>
            <person name="Skennerton C.T."/>
            <person name="Barr J.J."/>
            <person name="Slater F.R."/>
            <person name="Bond P.L."/>
            <person name="Tyson G.W."/>
        </authorList>
    </citation>
    <scope>NUCLEOTIDE SEQUENCE [LARGE SCALE GENOMIC DNA]</scope>
    <source>
        <strain evidence="3">BA-91</strain>
    </source>
</reference>
<accession>A0A080LZN2</accession>
<comment type="caution">
    <text evidence="2">The sequence shown here is derived from an EMBL/GenBank/DDBJ whole genome shotgun (WGS) entry which is preliminary data.</text>
</comment>
<organism evidence="2 3">
    <name type="scientific">Candidatus Accumulibacter phosphatis</name>
    <dbReference type="NCBI Taxonomy" id="327160"/>
    <lineage>
        <taxon>Bacteria</taxon>
        <taxon>Pseudomonadati</taxon>
        <taxon>Pseudomonadota</taxon>
        <taxon>Betaproteobacteria</taxon>
        <taxon>Candidatus Accumulibacter</taxon>
    </lineage>
</organism>
<proteinExistence type="predicted"/>
<evidence type="ECO:0000256" key="1">
    <source>
        <dbReference type="SAM" id="Coils"/>
    </source>
</evidence>
<evidence type="ECO:0000313" key="3">
    <source>
        <dbReference type="Proteomes" id="UP000020077"/>
    </source>
</evidence>
<evidence type="ECO:0000313" key="2">
    <source>
        <dbReference type="EMBL" id="KFB74383.1"/>
    </source>
</evidence>
<gene>
    <name evidence="2" type="ORF">AW09_000327</name>
</gene>
<dbReference type="EMBL" id="JDVG02000048">
    <property type="protein sequence ID" value="KFB74383.1"/>
    <property type="molecule type" value="Genomic_DNA"/>
</dbReference>
<dbReference type="Proteomes" id="UP000020077">
    <property type="component" value="Unassembled WGS sequence"/>
</dbReference>
<protein>
    <submittedName>
        <fullName evidence="2">Uncharacterized protein</fullName>
    </submittedName>
</protein>
<feature type="coiled-coil region" evidence="1">
    <location>
        <begin position="37"/>
        <end position="167"/>
    </location>
</feature>
<name>A0A080LZN2_9PROT</name>